<proteinExistence type="predicted"/>
<sequence>MSNSRPNVSQTASVAEGNMCDETSATSTKNEHSIYDSDRASVVETWMFPVMSRVNVREQSQLSSSGPRTHRKESKGNRLKSGESVTVGLEQGLDGERLARSPTHKISLPAHAQGNMSWMKASDLELTRLTRSRSFSDSEVEDSMRMSVEQREKLERLKYQILESNSNRKNTKKVSGETKLPVLTEKSLKRYSRSHEMAGGANADQKISTVFYVNSTKVNPADSAFAVQNPDSDRRHTSVTEKCDTSFNTDKSRGEFIAPLPSTLAYSEIGKRKSNGSDFPTPPTSEEGDLESISVIIDRLRARSEPGDVGTRKVSSVQQLHAQTRTRSETDDLKTKVQSFVKKPLPALPPSTLRVKKKAFKRSNLKIRPF</sequence>
<evidence type="ECO:0000313" key="2">
    <source>
        <dbReference type="EMBL" id="KAJ7385864.1"/>
    </source>
</evidence>
<feature type="compositionally biased region" description="Polar residues" evidence="1">
    <location>
        <begin position="1"/>
        <end position="13"/>
    </location>
</feature>
<gene>
    <name evidence="2" type="ORF">OS493_013900</name>
</gene>
<dbReference type="Proteomes" id="UP001163046">
    <property type="component" value="Unassembled WGS sequence"/>
</dbReference>
<accession>A0A9W9ZRL1</accession>
<organism evidence="2 3">
    <name type="scientific">Desmophyllum pertusum</name>
    <dbReference type="NCBI Taxonomy" id="174260"/>
    <lineage>
        <taxon>Eukaryota</taxon>
        <taxon>Metazoa</taxon>
        <taxon>Cnidaria</taxon>
        <taxon>Anthozoa</taxon>
        <taxon>Hexacorallia</taxon>
        <taxon>Scleractinia</taxon>
        <taxon>Caryophylliina</taxon>
        <taxon>Caryophylliidae</taxon>
        <taxon>Desmophyllum</taxon>
    </lineage>
</organism>
<name>A0A9W9ZRL1_9CNID</name>
<feature type="region of interest" description="Disordered" evidence="1">
    <location>
        <begin position="1"/>
        <end position="36"/>
    </location>
</feature>
<reference evidence="2" key="1">
    <citation type="submission" date="2023-01" db="EMBL/GenBank/DDBJ databases">
        <title>Genome assembly of the deep-sea coral Lophelia pertusa.</title>
        <authorList>
            <person name="Herrera S."/>
            <person name="Cordes E."/>
        </authorList>
    </citation>
    <scope>NUCLEOTIDE SEQUENCE</scope>
    <source>
        <strain evidence="2">USNM1676648</strain>
        <tissue evidence="2">Polyp</tissue>
    </source>
</reference>
<feature type="compositionally biased region" description="Polar residues" evidence="1">
    <location>
        <begin position="57"/>
        <end position="67"/>
    </location>
</feature>
<protein>
    <submittedName>
        <fullName evidence="2">Uncharacterized protein</fullName>
    </submittedName>
</protein>
<feature type="region of interest" description="Disordered" evidence="1">
    <location>
        <begin position="55"/>
        <end position="111"/>
    </location>
</feature>
<evidence type="ECO:0000313" key="3">
    <source>
        <dbReference type="Proteomes" id="UP001163046"/>
    </source>
</evidence>
<evidence type="ECO:0000256" key="1">
    <source>
        <dbReference type="SAM" id="MobiDB-lite"/>
    </source>
</evidence>
<feature type="compositionally biased region" description="Polar residues" evidence="1">
    <location>
        <begin position="313"/>
        <end position="325"/>
    </location>
</feature>
<feature type="region of interest" description="Disordered" evidence="1">
    <location>
        <begin position="304"/>
        <end position="334"/>
    </location>
</feature>
<dbReference type="EMBL" id="MU825879">
    <property type="protein sequence ID" value="KAJ7385864.1"/>
    <property type="molecule type" value="Genomic_DNA"/>
</dbReference>
<feature type="region of interest" description="Disordered" evidence="1">
    <location>
        <begin position="268"/>
        <end position="291"/>
    </location>
</feature>
<comment type="caution">
    <text evidence="2">The sequence shown here is derived from an EMBL/GenBank/DDBJ whole genome shotgun (WGS) entry which is preliminary data.</text>
</comment>
<dbReference type="OrthoDB" id="5977084at2759"/>
<keyword evidence="3" id="KW-1185">Reference proteome</keyword>
<dbReference type="AlphaFoldDB" id="A0A9W9ZRL1"/>